<keyword evidence="3 8" id="KW-0963">Cytoplasm</keyword>
<comment type="subcellular location">
    <subcellularLocation>
        <location evidence="8">Cytoplasm</location>
    </subcellularLocation>
</comment>
<feature type="binding site" evidence="8">
    <location>
        <position position="343"/>
    </location>
    <ligand>
        <name>phosphoenolpyruvate</name>
        <dbReference type="ChEBI" id="CHEBI:58702"/>
    </ligand>
</feature>
<dbReference type="CDD" id="cd01556">
    <property type="entry name" value="EPSP_synthase"/>
    <property type="match status" value="1"/>
</dbReference>
<dbReference type="UniPathway" id="UPA00053">
    <property type="reaction ID" value="UER00089"/>
</dbReference>
<dbReference type="PANTHER" id="PTHR21090:SF5">
    <property type="entry name" value="PENTAFUNCTIONAL AROM POLYPEPTIDE"/>
    <property type="match status" value="1"/>
</dbReference>
<feature type="binding site" evidence="8">
    <location>
        <position position="168"/>
    </location>
    <ligand>
        <name>phosphoenolpyruvate</name>
        <dbReference type="ChEBI" id="CHEBI:58702"/>
    </ligand>
</feature>
<comment type="function">
    <text evidence="8">Catalyzes the transfer of the enolpyruvyl moiety of phosphoenolpyruvate (PEP) to the 5-hydroxyl of shikimate-3-phosphate (S3P) to produce enolpyruvyl shikimate-3-phosphate and inorganic phosphate.</text>
</comment>
<feature type="binding site" evidence="8">
    <location>
        <position position="339"/>
    </location>
    <ligand>
        <name>3-phosphoshikimate</name>
        <dbReference type="ChEBI" id="CHEBI:145989"/>
    </ligand>
</feature>
<evidence type="ECO:0000256" key="1">
    <source>
        <dbReference type="ARBA" id="ARBA00004811"/>
    </source>
</evidence>
<organism evidence="10 11">
    <name type="scientific">Candidatus Anoxymicrobium japonicum</name>
    <dbReference type="NCBI Taxonomy" id="2013648"/>
    <lineage>
        <taxon>Bacteria</taxon>
        <taxon>Bacillati</taxon>
        <taxon>Actinomycetota</taxon>
        <taxon>Candidatus Geothermincolia</taxon>
        <taxon>Candidatus Geothermincolales</taxon>
        <taxon>Candidatus Anoxymicrobiaceae</taxon>
        <taxon>Candidatus Anoxymicrobium</taxon>
    </lineage>
</organism>
<dbReference type="SUPFAM" id="SSF55205">
    <property type="entry name" value="EPT/RTPC-like"/>
    <property type="match status" value="1"/>
</dbReference>
<dbReference type="EMBL" id="PHEX01000037">
    <property type="protein sequence ID" value="PKQ28015.1"/>
    <property type="molecule type" value="Genomic_DNA"/>
</dbReference>
<evidence type="ECO:0000313" key="10">
    <source>
        <dbReference type="EMBL" id="PKQ28015.1"/>
    </source>
</evidence>
<feature type="binding site" evidence="8">
    <location>
        <position position="312"/>
    </location>
    <ligand>
        <name>3-phosphoshikimate</name>
        <dbReference type="ChEBI" id="CHEBI:145989"/>
    </ligand>
</feature>
<dbReference type="InterPro" id="IPR001986">
    <property type="entry name" value="Enolpyruvate_Tfrase_dom"/>
</dbReference>
<evidence type="ECO:0000256" key="2">
    <source>
        <dbReference type="ARBA" id="ARBA00009948"/>
    </source>
</evidence>
<feature type="binding site" evidence="8">
    <location>
        <position position="168"/>
    </location>
    <ligand>
        <name>3-phosphoshikimate</name>
        <dbReference type="ChEBI" id="CHEBI:145989"/>
    </ligand>
</feature>
<comment type="similarity">
    <text evidence="2 8">Belongs to the EPSP synthase family.</text>
</comment>
<feature type="domain" description="Enolpyruvate transferase" evidence="9">
    <location>
        <begin position="7"/>
        <end position="420"/>
    </location>
</feature>
<evidence type="ECO:0000256" key="4">
    <source>
        <dbReference type="ARBA" id="ARBA00022605"/>
    </source>
</evidence>
<dbReference type="InterPro" id="IPR013792">
    <property type="entry name" value="RNA3'P_cycl/enolpyr_Trfase_a/b"/>
</dbReference>
<feature type="binding site" evidence="8">
    <location>
        <position position="93"/>
    </location>
    <ligand>
        <name>phosphoenolpyruvate</name>
        <dbReference type="ChEBI" id="CHEBI:58702"/>
    </ligand>
</feature>
<feature type="binding site" evidence="8">
    <location>
        <position position="22"/>
    </location>
    <ligand>
        <name>3-phosphoshikimate</name>
        <dbReference type="ChEBI" id="CHEBI:145989"/>
    </ligand>
</feature>
<evidence type="ECO:0000256" key="8">
    <source>
        <dbReference type="HAMAP-Rule" id="MF_00210"/>
    </source>
</evidence>
<dbReference type="GO" id="GO:0008652">
    <property type="term" value="P:amino acid biosynthetic process"/>
    <property type="evidence" value="ECO:0007669"/>
    <property type="project" value="UniProtKB-KW"/>
</dbReference>
<keyword evidence="6 8" id="KW-0057">Aromatic amino acid biosynthesis</keyword>
<feature type="binding site" evidence="8">
    <location>
        <position position="26"/>
    </location>
    <ligand>
        <name>3-phosphoshikimate</name>
        <dbReference type="ChEBI" id="CHEBI:145989"/>
    </ligand>
</feature>
<comment type="catalytic activity">
    <reaction evidence="7">
        <text>3-phosphoshikimate + phosphoenolpyruvate = 5-O-(1-carboxyvinyl)-3-phosphoshikimate + phosphate</text>
        <dbReference type="Rhea" id="RHEA:21256"/>
        <dbReference type="ChEBI" id="CHEBI:43474"/>
        <dbReference type="ChEBI" id="CHEBI:57701"/>
        <dbReference type="ChEBI" id="CHEBI:58702"/>
        <dbReference type="ChEBI" id="CHEBI:145989"/>
        <dbReference type="EC" id="2.5.1.19"/>
    </reaction>
    <physiologicalReaction direction="left-to-right" evidence="7">
        <dbReference type="Rhea" id="RHEA:21257"/>
    </physiologicalReaction>
</comment>
<evidence type="ECO:0000256" key="6">
    <source>
        <dbReference type="ARBA" id="ARBA00023141"/>
    </source>
</evidence>
<feature type="binding site" evidence="8">
    <location>
        <position position="21"/>
    </location>
    <ligand>
        <name>3-phosphoshikimate</name>
        <dbReference type="ChEBI" id="CHEBI:145989"/>
    </ligand>
</feature>
<evidence type="ECO:0000313" key="11">
    <source>
        <dbReference type="Proteomes" id="UP000233654"/>
    </source>
</evidence>
<proteinExistence type="inferred from homology"/>
<dbReference type="InterPro" id="IPR006264">
    <property type="entry name" value="EPSP_synthase"/>
</dbReference>
<dbReference type="Gene3D" id="3.65.10.10">
    <property type="entry name" value="Enolpyruvate transferase domain"/>
    <property type="match status" value="2"/>
</dbReference>
<dbReference type="PANTHER" id="PTHR21090">
    <property type="entry name" value="AROM/DEHYDROQUINATE SYNTHASE"/>
    <property type="match status" value="1"/>
</dbReference>
<feature type="binding site" evidence="8">
    <location>
        <position position="21"/>
    </location>
    <ligand>
        <name>phosphoenolpyruvate</name>
        <dbReference type="ChEBI" id="CHEBI:58702"/>
    </ligand>
</feature>
<dbReference type="Pfam" id="PF00275">
    <property type="entry name" value="EPSP_synthase"/>
    <property type="match status" value="1"/>
</dbReference>
<feature type="binding site" evidence="8">
    <location>
        <position position="385"/>
    </location>
    <ligand>
        <name>phosphoenolpyruvate</name>
        <dbReference type="ChEBI" id="CHEBI:58702"/>
    </ligand>
</feature>
<dbReference type="PIRSF" id="PIRSF000505">
    <property type="entry name" value="EPSPS"/>
    <property type="match status" value="1"/>
</dbReference>
<protein>
    <recommendedName>
        <fullName evidence="8">3-phosphoshikimate 1-carboxyvinyltransferase</fullName>
        <ecNumber evidence="8">2.5.1.19</ecNumber>
    </recommendedName>
    <alternativeName>
        <fullName evidence="8">5-enolpyruvylshikimate-3-phosphate synthase</fullName>
        <shortName evidence="8">EPSP synthase</shortName>
        <shortName evidence="8">EPSPS</shortName>
    </alternativeName>
</protein>
<reference evidence="10 11" key="1">
    <citation type="journal article" date="2017" name="ISME J.">
        <title>Potential for microbial H2 and metal transformations associated with novel bacteria and archaea in deep terrestrial subsurface sediments.</title>
        <authorList>
            <person name="Hernsdorf A.W."/>
            <person name="Amano Y."/>
            <person name="Miyakawa K."/>
            <person name="Ise K."/>
            <person name="Suzuki Y."/>
            <person name="Anantharaman K."/>
            <person name="Probst A."/>
            <person name="Burstein D."/>
            <person name="Thomas B.C."/>
            <person name="Banfield J.F."/>
        </authorList>
    </citation>
    <scope>NUCLEOTIDE SEQUENCE [LARGE SCALE GENOMIC DNA]</scope>
    <source>
        <strain evidence="10">HGW-Actinobacteria-3</strain>
    </source>
</reference>
<dbReference type="InterPro" id="IPR036968">
    <property type="entry name" value="Enolpyruvate_Tfrase_sf"/>
</dbReference>
<dbReference type="HAMAP" id="MF_00210">
    <property type="entry name" value="EPSP_synth"/>
    <property type="match status" value="1"/>
</dbReference>
<name>A0A2N3G5L6_9ACTN</name>
<dbReference type="GO" id="GO:0005737">
    <property type="term" value="C:cytoplasm"/>
    <property type="evidence" value="ECO:0007669"/>
    <property type="project" value="UniProtKB-SubCell"/>
</dbReference>
<evidence type="ECO:0000256" key="3">
    <source>
        <dbReference type="ARBA" id="ARBA00022490"/>
    </source>
</evidence>
<dbReference type="AlphaFoldDB" id="A0A2N3G5L6"/>
<keyword evidence="4 8" id="KW-0028">Amino-acid biosynthesis</keyword>
<evidence type="ECO:0000256" key="5">
    <source>
        <dbReference type="ARBA" id="ARBA00022679"/>
    </source>
</evidence>
<gene>
    <name evidence="8 10" type="primary">aroA</name>
    <name evidence="10" type="ORF">CVT63_04915</name>
</gene>
<evidence type="ECO:0000256" key="7">
    <source>
        <dbReference type="ARBA" id="ARBA00044633"/>
    </source>
</evidence>
<comment type="caution">
    <text evidence="8">Lacks conserved residue(s) required for the propagation of feature annotation.</text>
</comment>
<sequence length="427" mass="44180">MEAVFRKTGALTGEISVPGDKSISHRAAIVGALARGTTNISGFSTGADCASTLEVLRVLGAPITDDGDTVTIEGTGGRGFEQPSVRLECGNSGTTMRLMAGAVAPYPIEAVLTGDESLLARPMGRIIEPLTLMGACLEAGDDRGHPPLRIRGGGLRGINYSVPVASAQVKSAILLAGLGAKEFTTVNEPAVTRDHTERMLRASGIDVRGDGLSVTVAPGVPGALDFAVPGDFSSAAFFIAAALMCPGSRVVVKSVGLNPTRTAFLQLARRMGAMIEEMPVGDGWEPVGDIKVEYGSLRAIEVLPTDVAGAIDEVTLVALLATAASGTTVISGAGELRHKEFDRIKGAVDGLRAMGAHIEETGDGMVIEGPSYLVGTRVSSSGDHRLGMMLAVAGLAASGETTVDGWEWTRISYPGFAHDLETLKRGE</sequence>
<dbReference type="GO" id="GO:0009073">
    <property type="term" value="P:aromatic amino acid family biosynthetic process"/>
    <property type="evidence" value="ECO:0007669"/>
    <property type="project" value="UniProtKB-KW"/>
</dbReference>
<accession>A0A2N3G5L6</accession>
<feature type="binding site" evidence="8">
    <location>
        <position position="121"/>
    </location>
    <ligand>
        <name>phosphoenolpyruvate</name>
        <dbReference type="ChEBI" id="CHEBI:58702"/>
    </ligand>
</feature>
<dbReference type="NCBIfam" id="TIGR01356">
    <property type="entry name" value="aroA"/>
    <property type="match status" value="1"/>
</dbReference>
<comment type="subunit">
    <text evidence="8">Monomer.</text>
</comment>
<dbReference type="GO" id="GO:0003866">
    <property type="term" value="F:3-phosphoshikimate 1-carboxyvinyltransferase activity"/>
    <property type="evidence" value="ECO:0007669"/>
    <property type="project" value="UniProtKB-UniRule"/>
</dbReference>
<evidence type="ECO:0000259" key="9">
    <source>
        <dbReference type="Pfam" id="PF00275"/>
    </source>
</evidence>
<feature type="active site" description="Proton acceptor" evidence="8">
    <location>
        <position position="312"/>
    </location>
</feature>
<dbReference type="EC" id="2.5.1.19" evidence="8"/>
<feature type="binding site" evidence="8">
    <location>
        <position position="166"/>
    </location>
    <ligand>
        <name>3-phosphoshikimate</name>
        <dbReference type="ChEBI" id="CHEBI:145989"/>
    </ligand>
</feature>
<comment type="pathway">
    <text evidence="1 8">Metabolic intermediate biosynthesis; chorismate biosynthesis; chorismate from D-erythrose 4-phosphate and phosphoenolpyruvate: step 6/7.</text>
</comment>
<keyword evidence="5 8" id="KW-0808">Transferase</keyword>
<dbReference type="Proteomes" id="UP000233654">
    <property type="component" value="Unassembled WGS sequence"/>
</dbReference>
<dbReference type="FunFam" id="3.65.10.10:FF:000005">
    <property type="entry name" value="3-phosphoshikimate 1-carboxyvinyltransferase"/>
    <property type="match status" value="1"/>
</dbReference>
<dbReference type="GO" id="GO:0009423">
    <property type="term" value="P:chorismate biosynthetic process"/>
    <property type="evidence" value="ECO:0007669"/>
    <property type="project" value="UniProtKB-UniRule"/>
</dbReference>
<dbReference type="InterPro" id="IPR023193">
    <property type="entry name" value="EPSP_synthase_CS"/>
</dbReference>
<dbReference type="PROSITE" id="PS00104">
    <property type="entry name" value="EPSP_SYNTHASE_1"/>
    <property type="match status" value="1"/>
</dbReference>
<comment type="caution">
    <text evidence="10">The sequence shown here is derived from an EMBL/GenBank/DDBJ whole genome shotgun (WGS) entry which is preliminary data.</text>
</comment>